<comment type="caution">
    <text evidence="7">The sequence shown here is derived from an EMBL/GenBank/DDBJ whole genome shotgun (WGS) entry which is preliminary data.</text>
</comment>
<evidence type="ECO:0000256" key="5">
    <source>
        <dbReference type="SAM" id="Coils"/>
    </source>
</evidence>
<proteinExistence type="predicted"/>
<dbReference type="Pfam" id="PF13520">
    <property type="entry name" value="AA_permease_2"/>
    <property type="match status" value="1"/>
</dbReference>
<evidence type="ECO:0000256" key="3">
    <source>
        <dbReference type="ARBA" id="ARBA00022989"/>
    </source>
</evidence>
<keyword evidence="3 6" id="KW-1133">Transmembrane helix</keyword>
<evidence type="ECO:0000313" key="8">
    <source>
        <dbReference type="Proteomes" id="UP001301769"/>
    </source>
</evidence>
<feature type="transmembrane region" description="Helical" evidence="6">
    <location>
        <begin position="449"/>
        <end position="466"/>
    </location>
</feature>
<feature type="transmembrane region" description="Helical" evidence="6">
    <location>
        <begin position="292"/>
        <end position="311"/>
    </location>
</feature>
<keyword evidence="5" id="KW-0175">Coiled coil</keyword>
<comment type="subcellular location">
    <subcellularLocation>
        <location evidence="1">Membrane</location>
        <topology evidence="1">Multi-pass membrane protein</topology>
    </subcellularLocation>
</comment>
<dbReference type="PANTHER" id="PTHR11785:SF382">
    <property type="entry name" value="LOW-AFFINITY METHIONINE PERMEASE"/>
    <property type="match status" value="1"/>
</dbReference>
<sequence>MDGPPVNESQTLSREELQERIHQYNAQRERFDVAPTRKQLFSPFTVFCLIMNRTIASGIFTQPVNVLRGAGSSGVALLLWVVAGLIILAIVSCWTELALTIPLHYVFRDNDWQRVSAPRNGGDKNYLEYIFKKPRHLMTCIFGIVFIIFGNLAGNALQFGIFMSIAINPRCGEREKCLNQRNVVGWAVGVLTFCALLNIMTRRYAIGLNNLFAVAKVAFVFVIAILGIIYGSVNGGTCRQISWTSPVLPDGTTQSGGKIGDIALALFYAMYPYTGYEQPYYVLAEVSQPQRVFARATTIAMLTAAVLYPLTNLSYLCMTPYMGNDQLPENMAIAFFERLSGHNTSTAQGHDDNNNAAISGVAALLAFFIFGNLMAQTYTASRVKQEIAKEGILPYSLFFATGNDTLLSRLSSSSSESTPSKTVQYPRHHRPAISELDSHREQAPIPATILHWFFEIVLVLVVGLTIEPSKAYRLLTYLYTFIIVGVLGLFTAGGLLYLKIESYIQRRRASKQQRTRGEPVTVKGRNWHEKSVWQPWLDPLPAIVATVSLAFLLFAAFVPGSLTNARSKHPGSGNDYDEDNTGEIAWWIGPLVGWGSVGLGVLWWLGLQFVQWSGRWELETKRLPVVEIDAHGQAIQRAELVEHNHVPVGGY</sequence>
<evidence type="ECO:0000256" key="1">
    <source>
        <dbReference type="ARBA" id="ARBA00004141"/>
    </source>
</evidence>
<feature type="transmembrane region" description="Helical" evidence="6">
    <location>
        <begin position="356"/>
        <end position="375"/>
    </location>
</feature>
<feature type="transmembrane region" description="Helical" evidence="6">
    <location>
        <begin position="80"/>
        <end position="107"/>
    </location>
</feature>
<reference evidence="7" key="1">
    <citation type="journal article" date="2023" name="Mol. Phylogenet. Evol.">
        <title>Genome-scale phylogeny and comparative genomics of the fungal order Sordariales.</title>
        <authorList>
            <person name="Hensen N."/>
            <person name="Bonometti L."/>
            <person name="Westerberg I."/>
            <person name="Brannstrom I.O."/>
            <person name="Guillou S."/>
            <person name="Cros-Aarteil S."/>
            <person name="Calhoun S."/>
            <person name="Haridas S."/>
            <person name="Kuo A."/>
            <person name="Mondo S."/>
            <person name="Pangilinan J."/>
            <person name="Riley R."/>
            <person name="LaButti K."/>
            <person name="Andreopoulos B."/>
            <person name="Lipzen A."/>
            <person name="Chen C."/>
            <person name="Yan M."/>
            <person name="Daum C."/>
            <person name="Ng V."/>
            <person name="Clum A."/>
            <person name="Steindorff A."/>
            <person name="Ohm R.A."/>
            <person name="Martin F."/>
            <person name="Silar P."/>
            <person name="Natvig D.O."/>
            <person name="Lalanne C."/>
            <person name="Gautier V."/>
            <person name="Ament-Velasquez S.L."/>
            <person name="Kruys A."/>
            <person name="Hutchinson M.I."/>
            <person name="Powell A.J."/>
            <person name="Barry K."/>
            <person name="Miller A.N."/>
            <person name="Grigoriev I.V."/>
            <person name="Debuchy R."/>
            <person name="Gladieux P."/>
            <person name="Hiltunen Thoren M."/>
            <person name="Johannesson H."/>
        </authorList>
    </citation>
    <scope>NUCLEOTIDE SEQUENCE</scope>
    <source>
        <strain evidence="7">PSN293</strain>
    </source>
</reference>
<dbReference type="Proteomes" id="UP001301769">
    <property type="component" value="Unassembled WGS sequence"/>
</dbReference>
<feature type="transmembrane region" description="Helical" evidence="6">
    <location>
        <begin position="213"/>
        <end position="233"/>
    </location>
</feature>
<dbReference type="AlphaFoldDB" id="A0AAN6YAQ4"/>
<evidence type="ECO:0000313" key="7">
    <source>
        <dbReference type="EMBL" id="KAK4215246.1"/>
    </source>
</evidence>
<feature type="transmembrane region" description="Helical" evidence="6">
    <location>
        <begin position="540"/>
        <end position="558"/>
    </location>
</feature>
<dbReference type="InterPro" id="IPR050598">
    <property type="entry name" value="AminoAcid_Transporter"/>
</dbReference>
<accession>A0AAN6YAQ4</accession>
<dbReference type="PIRSF" id="PIRSF006060">
    <property type="entry name" value="AA_transporter"/>
    <property type="match status" value="1"/>
</dbReference>
<gene>
    <name evidence="7" type="ORF">QBC37DRAFT_340475</name>
</gene>
<feature type="coiled-coil region" evidence="5">
    <location>
        <begin position="7"/>
        <end position="34"/>
    </location>
</feature>
<keyword evidence="4 6" id="KW-0472">Membrane</keyword>
<feature type="transmembrane region" description="Helical" evidence="6">
    <location>
        <begin position="478"/>
        <end position="498"/>
    </location>
</feature>
<reference evidence="7" key="2">
    <citation type="submission" date="2023-05" db="EMBL/GenBank/DDBJ databases">
        <authorList>
            <consortium name="Lawrence Berkeley National Laboratory"/>
            <person name="Steindorff A."/>
            <person name="Hensen N."/>
            <person name="Bonometti L."/>
            <person name="Westerberg I."/>
            <person name="Brannstrom I.O."/>
            <person name="Guillou S."/>
            <person name="Cros-Aarteil S."/>
            <person name="Calhoun S."/>
            <person name="Haridas S."/>
            <person name="Kuo A."/>
            <person name="Mondo S."/>
            <person name="Pangilinan J."/>
            <person name="Riley R."/>
            <person name="Labutti K."/>
            <person name="Andreopoulos B."/>
            <person name="Lipzen A."/>
            <person name="Chen C."/>
            <person name="Yanf M."/>
            <person name="Daum C."/>
            <person name="Ng V."/>
            <person name="Clum A."/>
            <person name="Ohm R."/>
            <person name="Martin F."/>
            <person name="Silar P."/>
            <person name="Natvig D."/>
            <person name="Lalanne C."/>
            <person name="Gautier V."/>
            <person name="Ament-Velasquez S.L."/>
            <person name="Kruys A."/>
            <person name="Hutchinson M.I."/>
            <person name="Powell A.J."/>
            <person name="Barry K."/>
            <person name="Miller A.N."/>
            <person name="Grigoriev I.V."/>
            <person name="Debuchy R."/>
            <person name="Gladieux P."/>
            <person name="Thoren M.H."/>
            <person name="Johannesson H."/>
        </authorList>
    </citation>
    <scope>NUCLEOTIDE SEQUENCE</scope>
    <source>
        <strain evidence="7">PSN293</strain>
    </source>
</reference>
<feature type="transmembrane region" description="Helical" evidence="6">
    <location>
        <begin position="183"/>
        <end position="201"/>
    </location>
</feature>
<feature type="transmembrane region" description="Helical" evidence="6">
    <location>
        <begin position="584"/>
        <end position="605"/>
    </location>
</feature>
<organism evidence="7 8">
    <name type="scientific">Rhypophila decipiens</name>
    <dbReference type="NCBI Taxonomy" id="261697"/>
    <lineage>
        <taxon>Eukaryota</taxon>
        <taxon>Fungi</taxon>
        <taxon>Dikarya</taxon>
        <taxon>Ascomycota</taxon>
        <taxon>Pezizomycotina</taxon>
        <taxon>Sordariomycetes</taxon>
        <taxon>Sordariomycetidae</taxon>
        <taxon>Sordariales</taxon>
        <taxon>Naviculisporaceae</taxon>
        <taxon>Rhypophila</taxon>
    </lineage>
</organism>
<feature type="transmembrane region" description="Helical" evidence="6">
    <location>
        <begin position="137"/>
        <end position="163"/>
    </location>
</feature>
<keyword evidence="8" id="KW-1185">Reference proteome</keyword>
<dbReference type="InterPro" id="IPR002293">
    <property type="entry name" value="AA/rel_permease1"/>
</dbReference>
<keyword evidence="2 6" id="KW-0812">Transmembrane</keyword>
<dbReference type="GO" id="GO:0015179">
    <property type="term" value="F:L-amino acid transmembrane transporter activity"/>
    <property type="evidence" value="ECO:0007669"/>
    <property type="project" value="TreeGrafter"/>
</dbReference>
<dbReference type="GO" id="GO:0016020">
    <property type="term" value="C:membrane"/>
    <property type="evidence" value="ECO:0007669"/>
    <property type="project" value="UniProtKB-SubCell"/>
</dbReference>
<dbReference type="PANTHER" id="PTHR11785">
    <property type="entry name" value="AMINO ACID TRANSPORTER"/>
    <property type="match status" value="1"/>
</dbReference>
<protein>
    <submittedName>
        <fullName evidence="7">Amino acid transporter</fullName>
    </submittedName>
</protein>
<evidence type="ECO:0000256" key="4">
    <source>
        <dbReference type="ARBA" id="ARBA00023136"/>
    </source>
</evidence>
<dbReference type="EMBL" id="MU858082">
    <property type="protein sequence ID" value="KAK4215246.1"/>
    <property type="molecule type" value="Genomic_DNA"/>
</dbReference>
<evidence type="ECO:0000256" key="2">
    <source>
        <dbReference type="ARBA" id="ARBA00022692"/>
    </source>
</evidence>
<dbReference type="Gene3D" id="1.20.1740.10">
    <property type="entry name" value="Amino acid/polyamine transporter I"/>
    <property type="match status" value="1"/>
</dbReference>
<evidence type="ECO:0000256" key="6">
    <source>
        <dbReference type="SAM" id="Phobius"/>
    </source>
</evidence>
<name>A0AAN6YAQ4_9PEZI</name>